<dbReference type="Proteomes" id="UP000799428">
    <property type="component" value="Unassembled WGS sequence"/>
</dbReference>
<comment type="cofactor">
    <cofactor evidence="1">
        <name>heme b</name>
        <dbReference type="ChEBI" id="CHEBI:60344"/>
    </cofactor>
</comment>
<evidence type="ECO:0000256" key="4">
    <source>
        <dbReference type="ARBA" id="ARBA00022723"/>
    </source>
</evidence>
<dbReference type="PANTHER" id="PTHR30521">
    <property type="entry name" value="DEFERROCHELATASE/PEROXIDASE"/>
    <property type="match status" value="1"/>
</dbReference>
<feature type="domain" description="DyP dimeric alpha+beta barrel" evidence="10">
    <location>
        <begin position="6"/>
        <end position="191"/>
    </location>
</feature>
<dbReference type="InterPro" id="IPR006314">
    <property type="entry name" value="Dyp_peroxidase"/>
</dbReference>
<comment type="similarity">
    <text evidence="8">Belongs to the DyP-type peroxidase family.</text>
</comment>
<evidence type="ECO:0000259" key="9">
    <source>
        <dbReference type="Pfam" id="PF20628"/>
    </source>
</evidence>
<evidence type="ECO:0000313" key="11">
    <source>
        <dbReference type="EMBL" id="KAF2704571.1"/>
    </source>
</evidence>
<name>A0A6G1JWH8_9PLEO</name>
<accession>A0A6G1JWH8</accession>
<dbReference type="InterPro" id="IPR049509">
    <property type="entry name" value="DyP_N"/>
</dbReference>
<reference evidence="11" key="1">
    <citation type="journal article" date="2020" name="Stud. Mycol.">
        <title>101 Dothideomycetes genomes: a test case for predicting lifestyles and emergence of pathogens.</title>
        <authorList>
            <person name="Haridas S."/>
            <person name="Albert R."/>
            <person name="Binder M."/>
            <person name="Bloem J."/>
            <person name="Labutti K."/>
            <person name="Salamov A."/>
            <person name="Andreopoulos B."/>
            <person name="Baker S."/>
            <person name="Barry K."/>
            <person name="Bills G."/>
            <person name="Bluhm B."/>
            <person name="Cannon C."/>
            <person name="Castanera R."/>
            <person name="Culley D."/>
            <person name="Daum C."/>
            <person name="Ezra D."/>
            <person name="Gonzalez J."/>
            <person name="Henrissat B."/>
            <person name="Kuo A."/>
            <person name="Liang C."/>
            <person name="Lipzen A."/>
            <person name="Lutzoni F."/>
            <person name="Magnuson J."/>
            <person name="Mondo S."/>
            <person name="Nolan M."/>
            <person name="Ohm R."/>
            <person name="Pangilinan J."/>
            <person name="Park H.-J."/>
            <person name="Ramirez L."/>
            <person name="Alfaro M."/>
            <person name="Sun H."/>
            <person name="Tritt A."/>
            <person name="Yoshinaga Y."/>
            <person name="Zwiers L.-H."/>
            <person name="Turgeon B."/>
            <person name="Goodwin S."/>
            <person name="Spatafora J."/>
            <person name="Crous P."/>
            <person name="Grigoriev I."/>
        </authorList>
    </citation>
    <scope>NUCLEOTIDE SEQUENCE</scope>
    <source>
        <strain evidence="11">CBS 279.74</strain>
    </source>
</reference>
<evidence type="ECO:0000256" key="6">
    <source>
        <dbReference type="ARBA" id="ARBA00023002"/>
    </source>
</evidence>
<evidence type="ECO:0000256" key="8">
    <source>
        <dbReference type="ARBA" id="ARBA00025737"/>
    </source>
</evidence>
<dbReference type="InterPro" id="IPR011008">
    <property type="entry name" value="Dimeric_a/b-barrel"/>
</dbReference>
<dbReference type="GO" id="GO:0004601">
    <property type="term" value="F:peroxidase activity"/>
    <property type="evidence" value="ECO:0007669"/>
    <property type="project" value="UniProtKB-KW"/>
</dbReference>
<evidence type="ECO:0000256" key="7">
    <source>
        <dbReference type="ARBA" id="ARBA00023004"/>
    </source>
</evidence>
<keyword evidence="3" id="KW-0349">Heme</keyword>
<evidence type="ECO:0000256" key="2">
    <source>
        <dbReference type="ARBA" id="ARBA00022559"/>
    </source>
</evidence>
<keyword evidence="6" id="KW-0560">Oxidoreductase</keyword>
<dbReference type="GO" id="GO:0020037">
    <property type="term" value="F:heme binding"/>
    <property type="evidence" value="ECO:0007669"/>
    <property type="project" value="InterPro"/>
</dbReference>
<keyword evidence="7" id="KW-0408">Iron</keyword>
<evidence type="ECO:0000259" key="10">
    <source>
        <dbReference type="Pfam" id="PF21105"/>
    </source>
</evidence>
<dbReference type="InterPro" id="IPR048328">
    <property type="entry name" value="Dyp_perox_C"/>
</dbReference>
<dbReference type="SUPFAM" id="SSF54909">
    <property type="entry name" value="Dimeric alpha+beta barrel"/>
    <property type="match status" value="1"/>
</dbReference>
<dbReference type="PROSITE" id="PS51404">
    <property type="entry name" value="DYP_PEROXIDASE"/>
    <property type="match status" value="1"/>
</dbReference>
<evidence type="ECO:0000256" key="3">
    <source>
        <dbReference type="ARBA" id="ARBA00022617"/>
    </source>
</evidence>
<sequence>MASLADIQGDIVVGLSKETELFFFFEILDVTAFRSQITDLIPLITTAEQAQKGRSDIRAFKAKQRKLATDGDEETSDPGTLPVVGVNIAFSAKGIEKMEVTGSDNIGDEIFNAGMIKDAKNLGDKEKLPQQPEYQPEWNEIFLQEIHGVILITGDTHHAVYTKLDEVKTILTKENTSVVREIATLVGDVRPGDQRGHEHFGYKDGISQPAIDGIDAISSPGQSKVDQGVVLVGRGGDDDANTRPSWALDGSFLAFRKLLQKVPEFNQFLVDKAPSVGDPTANVADLLGARLVGRWKSGAPVTEAPLRDDVDLGNDPQRNNDFTFIKGNQQSCPFAAHVRKMNPRGDLSESTIKPRLVARRGIPFGCEVTEEEKHTGKTQHERGLYFVCYQSNLAKGFNFLQKSWANEVGFPPFTPQVPGQDAIIGQTIHEDVRTVTGFDKDSLTQGLPLTAQWVTSENGGGEYFFSPSLPSLRNTFACSHT</sequence>
<proteinExistence type="inferred from homology"/>
<evidence type="ECO:0000256" key="1">
    <source>
        <dbReference type="ARBA" id="ARBA00001970"/>
    </source>
</evidence>
<keyword evidence="4" id="KW-0479">Metal-binding</keyword>
<feature type="domain" description="Dyp-type peroxidase C-terminal" evidence="9">
    <location>
        <begin position="242"/>
        <end position="405"/>
    </location>
</feature>
<organism evidence="11 12">
    <name type="scientific">Pleomassaria siparia CBS 279.74</name>
    <dbReference type="NCBI Taxonomy" id="1314801"/>
    <lineage>
        <taxon>Eukaryota</taxon>
        <taxon>Fungi</taxon>
        <taxon>Dikarya</taxon>
        <taxon>Ascomycota</taxon>
        <taxon>Pezizomycotina</taxon>
        <taxon>Dothideomycetes</taxon>
        <taxon>Pleosporomycetidae</taxon>
        <taxon>Pleosporales</taxon>
        <taxon>Pleomassariaceae</taxon>
        <taxon>Pleomassaria</taxon>
    </lineage>
</organism>
<dbReference type="AlphaFoldDB" id="A0A6G1JWH8"/>
<dbReference type="GO" id="GO:0005829">
    <property type="term" value="C:cytosol"/>
    <property type="evidence" value="ECO:0007669"/>
    <property type="project" value="TreeGrafter"/>
</dbReference>
<evidence type="ECO:0000313" key="12">
    <source>
        <dbReference type="Proteomes" id="UP000799428"/>
    </source>
</evidence>
<dbReference type="NCBIfam" id="TIGR01413">
    <property type="entry name" value="Dyp_perox_fam"/>
    <property type="match status" value="1"/>
</dbReference>
<dbReference type="Pfam" id="PF21105">
    <property type="entry name" value="DyP_N"/>
    <property type="match status" value="1"/>
</dbReference>
<keyword evidence="5" id="KW-0732">Signal</keyword>
<dbReference type="GO" id="GO:0046872">
    <property type="term" value="F:metal ion binding"/>
    <property type="evidence" value="ECO:0007669"/>
    <property type="project" value="UniProtKB-KW"/>
</dbReference>
<dbReference type="OrthoDB" id="3207336at2759"/>
<keyword evidence="2 11" id="KW-0575">Peroxidase</keyword>
<protein>
    <submittedName>
        <fullName evidence="11">DyP-type peroxidase</fullName>
    </submittedName>
</protein>
<evidence type="ECO:0000256" key="5">
    <source>
        <dbReference type="ARBA" id="ARBA00022729"/>
    </source>
</evidence>
<dbReference type="PANTHER" id="PTHR30521:SF4">
    <property type="entry name" value="DEFERROCHELATASE"/>
    <property type="match status" value="1"/>
</dbReference>
<dbReference type="EMBL" id="MU005782">
    <property type="protein sequence ID" value="KAF2704571.1"/>
    <property type="molecule type" value="Genomic_DNA"/>
</dbReference>
<gene>
    <name evidence="11" type="ORF">K504DRAFT_461330</name>
</gene>
<keyword evidence="12" id="KW-1185">Reference proteome</keyword>
<dbReference type="Pfam" id="PF20628">
    <property type="entry name" value="Dyp_perox_C"/>
    <property type="match status" value="1"/>
</dbReference>